<dbReference type="EMBL" id="CP106738">
    <property type="protein sequence ID" value="UXX81853.1"/>
    <property type="molecule type" value="Genomic_DNA"/>
</dbReference>
<feature type="chain" id="PRO_5046880046" evidence="1">
    <location>
        <begin position="29"/>
        <end position="488"/>
    </location>
</feature>
<sequence>MTSSVLTRRFVTWILILTGGGLAGTSHAAEVNSYDDPAMSCYLRLDGPLETGDAAALGNLLEHFASNTDRRDYPSSPRICLNSEGGEYAAAIEIIEQLGGQFSTAVAANDTCAGPCALVFMAGREGAGGTLDSNHGGRIVHPKGTLRFGEAHTPQLNIGQVRRLLELQTSLDLHGDVIAAMIEDTPVPRTLYTVGEAALWQIRIGPSVMPDRLSPLAVLNACTNSSTPLIDRLRFADEDFHTPDWPERQTPKLSTSGSGTQYGELAIKLNRLNSECDVSFGGANSLPTGPIGTARFALGGGDGDELYRPLYGAMMFTSSTPLRTLARKSDVTPQKISVAALSAPDRSDDNGLCGVVSNGALTTHFRCARTISVAPDDALNSMTRTTFDNGNGVLITATATGEYGRSWPQDMEPEYTFERANAEYWRDGMPDEGEDGNDPGADTACRIVTDGQSQWCPTSFWRHMGTGDMFLFIADKDVEAGLEYAGWD</sequence>
<keyword evidence="1" id="KW-0732">Signal</keyword>
<name>A0ABY6D9X2_9RHOB</name>
<dbReference type="Proteomes" id="UP001064087">
    <property type="component" value="Chromosome"/>
</dbReference>
<evidence type="ECO:0000313" key="2">
    <source>
        <dbReference type="EMBL" id="UXX81853.1"/>
    </source>
</evidence>
<evidence type="ECO:0000313" key="3">
    <source>
        <dbReference type="Proteomes" id="UP001064087"/>
    </source>
</evidence>
<protein>
    <submittedName>
        <fullName evidence="2">Uncharacterized protein</fullName>
    </submittedName>
</protein>
<accession>A0ABY6D9X2</accession>
<proteinExistence type="predicted"/>
<gene>
    <name evidence="2" type="ORF">N7U68_12030</name>
</gene>
<feature type="signal peptide" evidence="1">
    <location>
        <begin position="1"/>
        <end position="28"/>
    </location>
</feature>
<keyword evidence="3" id="KW-1185">Reference proteome</keyword>
<dbReference type="RefSeq" id="WP_263046956.1">
    <property type="nucleotide sequence ID" value="NZ_CP106738.1"/>
</dbReference>
<evidence type="ECO:0000256" key="1">
    <source>
        <dbReference type="SAM" id="SignalP"/>
    </source>
</evidence>
<organism evidence="2 3">
    <name type="scientific">Roseovarius pelagicus</name>
    <dbReference type="NCBI Taxonomy" id="2980108"/>
    <lineage>
        <taxon>Bacteria</taxon>
        <taxon>Pseudomonadati</taxon>
        <taxon>Pseudomonadota</taxon>
        <taxon>Alphaproteobacteria</taxon>
        <taxon>Rhodobacterales</taxon>
        <taxon>Roseobacteraceae</taxon>
        <taxon>Roseovarius</taxon>
    </lineage>
</organism>
<reference evidence="2" key="1">
    <citation type="submission" date="2022-10" db="EMBL/GenBank/DDBJ databases">
        <title>Roseovarius pelagicus sp. nov., isolated from Arctic seawater.</title>
        <authorList>
            <person name="Hong Y.W."/>
            <person name="Hwang C.Y."/>
        </authorList>
    </citation>
    <scope>NUCLEOTIDE SEQUENCE</scope>
    <source>
        <strain evidence="2">HL-MP18</strain>
    </source>
</reference>